<dbReference type="EMBL" id="KY287964">
    <property type="protein sequence ID" value="AQS80495.1"/>
    <property type="molecule type" value="mRNA"/>
</dbReference>
<evidence type="ECO:0000313" key="2">
    <source>
        <dbReference type="EMBL" id="AQS80495.1"/>
    </source>
</evidence>
<proteinExistence type="evidence at transcript level"/>
<protein>
    <submittedName>
        <fullName evidence="2">CCK-1</fullName>
    </submittedName>
</protein>
<sequence>MEHSQHLFITIVAVLLCGCVTIALPTAHSDSVQDLSHLVNLIGKLKHLDTHINDDNWALISNDDDDDTSQTGISTGPASPSAADKVEALRKGFLGFNKRQGFWSYDYGLGGGRFGKRYYGDYGIGGGRFGRDVDHVDVADSNDSTL</sequence>
<feature type="signal peptide" evidence="1">
    <location>
        <begin position="1"/>
        <end position="23"/>
    </location>
</feature>
<name>A0A1S6JQ05_9CAEN</name>
<accession>A0A1S6JQ05</accession>
<dbReference type="AlphaFoldDB" id="A0A1S6JQ05"/>
<reference evidence="2" key="1">
    <citation type="journal article" date="2017" name="Peptides">
        <title>Neuropeptides encoded within a neural transcriptome of the giant triton snail Charonia tritonis, a Crown-of-Thorns Starfish predator.</title>
        <authorList>
            <person name="Bose U."/>
            <person name="Suwansa-Ard S."/>
            <person name="Maikaeo L."/>
            <person name="Motti C.A."/>
            <person name="Hall M.R."/>
            <person name="Cummins S.F."/>
        </authorList>
    </citation>
    <scope>NUCLEOTIDE SEQUENCE</scope>
    <source>
        <tissue evidence="2">Nervous tissue</tissue>
    </source>
</reference>
<keyword evidence="1" id="KW-0732">Signal</keyword>
<organism evidence="2">
    <name type="scientific">Charonia tritonis</name>
    <name type="common">giant triton snail</name>
    <dbReference type="NCBI Taxonomy" id="1960912"/>
    <lineage>
        <taxon>Eukaryota</taxon>
        <taxon>Metazoa</taxon>
        <taxon>Spiralia</taxon>
        <taxon>Lophotrochozoa</taxon>
        <taxon>Mollusca</taxon>
        <taxon>Gastropoda</taxon>
        <taxon>Caenogastropoda</taxon>
        <taxon>Littorinimorpha</taxon>
        <taxon>Tonnoidea</taxon>
        <taxon>Ranellidae</taxon>
        <taxon>Charonia</taxon>
    </lineage>
</organism>
<evidence type="ECO:0000256" key="1">
    <source>
        <dbReference type="SAM" id="SignalP"/>
    </source>
</evidence>
<feature type="chain" id="PRO_5012820077" evidence="1">
    <location>
        <begin position="24"/>
        <end position="146"/>
    </location>
</feature>